<protein>
    <submittedName>
        <fullName evidence="1">Uncharacterized protein</fullName>
    </submittedName>
</protein>
<organism evidence="1 2">
    <name type="scientific">Microcystis aeruginosa (strain NIES-843 / IAM M-2473)</name>
    <dbReference type="NCBI Taxonomy" id="449447"/>
    <lineage>
        <taxon>Bacteria</taxon>
        <taxon>Bacillati</taxon>
        <taxon>Cyanobacteriota</taxon>
        <taxon>Cyanophyceae</taxon>
        <taxon>Oscillatoriophycideae</taxon>
        <taxon>Chroococcales</taxon>
        <taxon>Microcystaceae</taxon>
        <taxon>Microcystis</taxon>
    </lineage>
</organism>
<dbReference type="Proteomes" id="UP000001510">
    <property type="component" value="Chromosome"/>
</dbReference>
<gene>
    <name evidence="1" type="ordered locus">MAE_03770</name>
</gene>
<name>B0JN35_MICAN</name>
<dbReference type="AlphaFoldDB" id="B0JN35"/>
<reference evidence="1 2" key="1">
    <citation type="journal article" date="2007" name="DNA Res.">
        <title>Complete genomic structure of the bloom-forming toxic cyanobacterium Microcystis aeruginosa NIES-843.</title>
        <authorList>
            <person name="Kaneko T."/>
            <person name="Nakajima N."/>
            <person name="Okamoto S."/>
            <person name="Suzuki I."/>
            <person name="Tanabe Y."/>
            <person name="Tamaoki M."/>
            <person name="Nakamura Y."/>
            <person name="Kasai F."/>
            <person name="Watanabe A."/>
            <person name="Kawashima K."/>
            <person name="Kishida Y."/>
            <person name="Ono A."/>
            <person name="Shimizu Y."/>
            <person name="Takahashi C."/>
            <person name="Minami C."/>
            <person name="Fujishiro T."/>
            <person name="Kohara M."/>
            <person name="Katoh M."/>
            <person name="Nakazaki N."/>
            <person name="Nakayama S."/>
            <person name="Yamada M."/>
            <person name="Tabata S."/>
            <person name="Watanabe M.M."/>
        </authorList>
    </citation>
    <scope>NUCLEOTIDE SEQUENCE [LARGE SCALE GENOMIC DNA]</scope>
    <source>
        <strain evidence="2">NIES-843 / IAM M-247</strain>
    </source>
</reference>
<dbReference type="EMBL" id="AP009552">
    <property type="protein sequence ID" value="BAG00199.1"/>
    <property type="molecule type" value="Genomic_DNA"/>
</dbReference>
<dbReference type="HOGENOM" id="CLU_2155431_0_0_3"/>
<dbReference type="STRING" id="449447.MAE_03770"/>
<proteinExistence type="predicted"/>
<evidence type="ECO:0000313" key="2">
    <source>
        <dbReference type="Proteomes" id="UP000001510"/>
    </source>
</evidence>
<accession>B0JN35</accession>
<evidence type="ECO:0000313" key="1">
    <source>
        <dbReference type="EMBL" id="BAG00199.1"/>
    </source>
</evidence>
<dbReference type="EnsemblBacteria" id="BAG00199">
    <property type="protein sequence ID" value="BAG00199"/>
    <property type="gene ID" value="MAE_03770"/>
</dbReference>
<dbReference type="KEGG" id="mar:MAE_03770"/>
<keyword evidence="2" id="KW-1185">Reference proteome</keyword>
<sequence>MAACCRSIFTFSDCPNMAYKTPRLRIIVIIAIIVDWVDPRKPNKKIQTDLGVGCWVSTVGWVEARNPTIHPRKPNKKIQTDLGFGCWVSLFLRIERFSLTYLFAQTNLRNY</sequence>
<dbReference type="PaxDb" id="449447-MAE_03770"/>